<dbReference type="PROSITE" id="PS52016">
    <property type="entry name" value="TONB_DEPENDENT_REC_3"/>
    <property type="match status" value="1"/>
</dbReference>
<evidence type="ECO:0000313" key="15">
    <source>
        <dbReference type="EMBL" id="MEL4456631.1"/>
    </source>
</evidence>
<keyword evidence="9 11" id="KW-0472">Membrane</keyword>
<dbReference type="PANTHER" id="PTHR32552">
    <property type="entry name" value="FERRICHROME IRON RECEPTOR-RELATED"/>
    <property type="match status" value="1"/>
</dbReference>
<feature type="domain" description="TonB-dependent receptor plug" evidence="14">
    <location>
        <begin position="115"/>
        <end position="222"/>
    </location>
</feature>
<dbReference type="Pfam" id="PF00593">
    <property type="entry name" value="TonB_dep_Rec_b-barrel"/>
    <property type="match status" value="1"/>
</dbReference>
<keyword evidence="5 11" id="KW-0812">Transmembrane</keyword>
<keyword evidence="8 12" id="KW-0798">TonB box</keyword>
<dbReference type="InterPro" id="IPR000531">
    <property type="entry name" value="Beta-barrel_TonB"/>
</dbReference>
<evidence type="ECO:0000313" key="16">
    <source>
        <dbReference type="Proteomes" id="UP001474120"/>
    </source>
</evidence>
<keyword evidence="7" id="KW-0406">Ion transport</keyword>
<comment type="caution">
    <text evidence="15">The sequence shown here is derived from an EMBL/GenBank/DDBJ whole genome shotgun (WGS) entry which is preliminary data.</text>
</comment>
<evidence type="ECO:0000259" key="14">
    <source>
        <dbReference type="Pfam" id="PF07715"/>
    </source>
</evidence>
<evidence type="ECO:0000256" key="6">
    <source>
        <dbReference type="ARBA" id="ARBA00023004"/>
    </source>
</evidence>
<name>A0ABU9L2G1_9FLAO</name>
<dbReference type="EMBL" id="JBCDNA010000003">
    <property type="protein sequence ID" value="MEL4456631.1"/>
    <property type="molecule type" value="Genomic_DNA"/>
</dbReference>
<evidence type="ECO:0000256" key="9">
    <source>
        <dbReference type="ARBA" id="ARBA00023136"/>
    </source>
</evidence>
<evidence type="ECO:0000256" key="12">
    <source>
        <dbReference type="RuleBase" id="RU003357"/>
    </source>
</evidence>
<evidence type="ECO:0000256" key="5">
    <source>
        <dbReference type="ARBA" id="ARBA00022692"/>
    </source>
</evidence>
<organism evidence="15 16">
    <name type="scientific">Lutimonas vermicola</name>
    <dbReference type="NCBI Taxonomy" id="414288"/>
    <lineage>
        <taxon>Bacteria</taxon>
        <taxon>Pseudomonadati</taxon>
        <taxon>Bacteroidota</taxon>
        <taxon>Flavobacteriia</taxon>
        <taxon>Flavobacteriales</taxon>
        <taxon>Flavobacteriaceae</taxon>
        <taxon>Lutimonas</taxon>
    </lineage>
</organism>
<keyword evidence="6" id="KW-0408">Iron</keyword>
<gene>
    <name evidence="15" type="ORF">AABB81_12045</name>
</gene>
<feature type="domain" description="TonB-dependent receptor-like beta-barrel" evidence="13">
    <location>
        <begin position="295"/>
        <end position="723"/>
    </location>
</feature>
<dbReference type="RefSeq" id="WP_342160796.1">
    <property type="nucleotide sequence ID" value="NZ_JBCDNA010000003.1"/>
</dbReference>
<evidence type="ECO:0000256" key="2">
    <source>
        <dbReference type="ARBA" id="ARBA00022448"/>
    </source>
</evidence>
<dbReference type="Gene3D" id="2.170.130.10">
    <property type="entry name" value="TonB-dependent receptor, plug domain"/>
    <property type="match status" value="1"/>
</dbReference>
<keyword evidence="10 11" id="KW-0998">Cell outer membrane</keyword>
<keyword evidence="16" id="KW-1185">Reference proteome</keyword>
<evidence type="ECO:0000256" key="1">
    <source>
        <dbReference type="ARBA" id="ARBA00004571"/>
    </source>
</evidence>
<reference evidence="15 16" key="1">
    <citation type="submission" date="2024-04" db="EMBL/GenBank/DDBJ databases">
        <title>whole genome sequencing of Lutimonas vermicola strain IMCC1616.</title>
        <authorList>
            <person name="Bae S.S."/>
        </authorList>
    </citation>
    <scope>NUCLEOTIDE SEQUENCE [LARGE SCALE GENOMIC DNA]</scope>
    <source>
        <strain evidence="15 16">IMCC1616</strain>
    </source>
</reference>
<dbReference type="Pfam" id="PF07715">
    <property type="entry name" value="Plug"/>
    <property type="match status" value="1"/>
</dbReference>
<dbReference type="Gene3D" id="2.40.170.20">
    <property type="entry name" value="TonB-dependent receptor, beta-barrel domain"/>
    <property type="match status" value="1"/>
</dbReference>
<proteinExistence type="inferred from homology"/>
<evidence type="ECO:0000256" key="8">
    <source>
        <dbReference type="ARBA" id="ARBA00023077"/>
    </source>
</evidence>
<accession>A0ABU9L2G1</accession>
<evidence type="ECO:0000259" key="13">
    <source>
        <dbReference type="Pfam" id="PF00593"/>
    </source>
</evidence>
<dbReference type="InterPro" id="IPR039426">
    <property type="entry name" value="TonB-dep_rcpt-like"/>
</dbReference>
<evidence type="ECO:0000256" key="10">
    <source>
        <dbReference type="ARBA" id="ARBA00023237"/>
    </source>
</evidence>
<dbReference type="SUPFAM" id="SSF56935">
    <property type="entry name" value="Porins"/>
    <property type="match status" value="1"/>
</dbReference>
<protein>
    <submittedName>
        <fullName evidence="15">TonB-dependent receptor</fullName>
    </submittedName>
</protein>
<dbReference type="PANTHER" id="PTHR32552:SF81">
    <property type="entry name" value="TONB-DEPENDENT OUTER MEMBRANE RECEPTOR"/>
    <property type="match status" value="1"/>
</dbReference>
<keyword evidence="2 11" id="KW-0813">Transport</keyword>
<keyword evidence="4" id="KW-0410">Iron transport</keyword>
<dbReference type="InterPro" id="IPR036942">
    <property type="entry name" value="Beta-barrel_TonB_sf"/>
</dbReference>
<dbReference type="InterPro" id="IPR012910">
    <property type="entry name" value="Plug_dom"/>
</dbReference>
<evidence type="ECO:0000256" key="7">
    <source>
        <dbReference type="ARBA" id="ARBA00023065"/>
    </source>
</evidence>
<keyword evidence="3 11" id="KW-1134">Transmembrane beta strand</keyword>
<comment type="subcellular location">
    <subcellularLocation>
        <location evidence="1 11">Cell outer membrane</location>
        <topology evidence="1 11">Multi-pass membrane protein</topology>
    </subcellularLocation>
</comment>
<evidence type="ECO:0000256" key="11">
    <source>
        <dbReference type="PROSITE-ProRule" id="PRU01360"/>
    </source>
</evidence>
<sequence length="765" mass="86232">MKLQVGPWLKISIILIFISSSLNGQSFQGKVISAENTLEIHDVEILDAFGNIQGHTDFNGSFSLDKPGIYLFIKEGYASVSMNIEGAEYIVVELYEKPLDLAEVVIKSNHFQSALKEIPSAITIIPKRQLKSNDGVNIAPILNSVPGVYMHNGTLGTNRITIRGIGSRNLFGTSKIRAYYQDIPLTNGSGETTIEDIELEGIARMEVLKGPSSSIYGAGLGGTIQLIPDKGLFNSRAVQTSFTFGSFGLQKFWINTNLANKQNSAKISYSNTHSDGYRDNNELDRQTVTVASNHYLNERNNLNIIANFIDLKSYIPSSLDAEDFENDPTKAAFTWSASKGFEDYSKFLLGLSWQHEYSEKSKQISSIFGSLLDSYEARPFNILEQNTNAFGLRSRFIQNANIFQKKLQWTVGLEFFNDLNRLKTFENLYQDYPPGTGSVKGSALSNLKENRYYFNFFAEGKYHLSKKFLINLGLNLNQTSYTLSDDFNEGINDASGTYSFDPIISPKIGLSYQLNKTSMFFASVSHGFSPPKLEETLLPDGLINNEIQPETGWNYEVGSRGKIFKNIFNYEVSAYFMDIENLLVARRTGDDQFIGVNAGKTVHKGLEIGLNYFLLDNQRVQLSHTNAFSFNDYNFDEFQDLDNDYSGNDLTGVPDKTFFSQLYLNTSFGFYAYMNYQYIGEIPIRDDNSVYASSYQLVNLKTGFRKDFGDHLQFNAFLGFNNIFNETYASMLQINAGSFGNNAPRYYYPGNPQNYYVGLDLKYVF</sequence>
<evidence type="ECO:0000256" key="3">
    <source>
        <dbReference type="ARBA" id="ARBA00022452"/>
    </source>
</evidence>
<evidence type="ECO:0000256" key="4">
    <source>
        <dbReference type="ARBA" id="ARBA00022496"/>
    </source>
</evidence>
<dbReference type="InterPro" id="IPR037066">
    <property type="entry name" value="Plug_dom_sf"/>
</dbReference>
<dbReference type="Proteomes" id="UP001474120">
    <property type="component" value="Unassembled WGS sequence"/>
</dbReference>
<comment type="similarity">
    <text evidence="11 12">Belongs to the TonB-dependent receptor family.</text>
</comment>
<keyword evidence="15" id="KW-0675">Receptor</keyword>